<feature type="compositionally biased region" description="Polar residues" evidence="1">
    <location>
        <begin position="280"/>
        <end position="293"/>
    </location>
</feature>
<name>A0ABR0LQQ6_9PEZI</name>
<feature type="compositionally biased region" description="Polar residues" evidence="1">
    <location>
        <begin position="180"/>
        <end position="193"/>
    </location>
</feature>
<feature type="region of interest" description="Disordered" evidence="1">
    <location>
        <begin position="135"/>
        <end position="154"/>
    </location>
</feature>
<feature type="compositionally biased region" description="Basic and acidic residues" evidence="1">
    <location>
        <begin position="570"/>
        <end position="583"/>
    </location>
</feature>
<evidence type="ECO:0000313" key="3">
    <source>
        <dbReference type="Proteomes" id="UP001357485"/>
    </source>
</evidence>
<dbReference type="Proteomes" id="UP001357485">
    <property type="component" value="Unassembled WGS sequence"/>
</dbReference>
<gene>
    <name evidence="2" type="ORF">LTR16_003555</name>
</gene>
<accession>A0ABR0LQQ6</accession>
<feature type="region of interest" description="Disordered" evidence="1">
    <location>
        <begin position="18"/>
        <end position="40"/>
    </location>
</feature>
<evidence type="ECO:0000313" key="2">
    <source>
        <dbReference type="EMBL" id="KAK5201182.1"/>
    </source>
</evidence>
<evidence type="ECO:0000256" key="1">
    <source>
        <dbReference type="SAM" id="MobiDB-lite"/>
    </source>
</evidence>
<reference evidence="2 3" key="1">
    <citation type="submission" date="2023-08" db="EMBL/GenBank/DDBJ databases">
        <title>Black Yeasts Isolated from many extreme environments.</title>
        <authorList>
            <person name="Coleine C."/>
            <person name="Stajich J.E."/>
            <person name="Selbmann L."/>
        </authorList>
    </citation>
    <scope>NUCLEOTIDE SEQUENCE [LARGE SCALE GENOMIC DNA]</scope>
    <source>
        <strain evidence="2 3">CCFEE 536</strain>
    </source>
</reference>
<comment type="caution">
    <text evidence="2">The sequence shown here is derived from an EMBL/GenBank/DDBJ whole genome shotgun (WGS) entry which is preliminary data.</text>
</comment>
<feature type="region of interest" description="Disordered" evidence="1">
    <location>
        <begin position="174"/>
        <end position="405"/>
    </location>
</feature>
<proteinExistence type="predicted"/>
<organism evidence="2 3">
    <name type="scientific">Cryomyces antarcticus</name>
    <dbReference type="NCBI Taxonomy" id="329879"/>
    <lineage>
        <taxon>Eukaryota</taxon>
        <taxon>Fungi</taxon>
        <taxon>Dikarya</taxon>
        <taxon>Ascomycota</taxon>
        <taxon>Pezizomycotina</taxon>
        <taxon>Dothideomycetes</taxon>
        <taxon>Dothideomycetes incertae sedis</taxon>
        <taxon>Cryomyces</taxon>
    </lineage>
</organism>
<dbReference type="EMBL" id="JAVRRA010016795">
    <property type="protein sequence ID" value="KAK5201182.1"/>
    <property type="molecule type" value="Genomic_DNA"/>
</dbReference>
<sequence length="592" mass="63675">MSEMFQSKQSTVNGIHKIDTTQSPMNGVHKTNDNSSRPVSTSHAAIYISSGSETSENPLRTHQARRILPWSTDRAASKHTQRKREELVQKHRQVAQQDASVPHDRSTVIPSVRNEANLPTRSIGPAIAREAFDKSTDEAKVSSNPVVEKQPQHLNSLLVGPSVTQAATGSLEPIRPASEHQGSTSITLSNNAKPPTDLSMSEAERNVASILKRKRSKTTQRPAEDQPNKKQAVSVKSPLSQLPIAAVPVPTKEPNKCGASQLARQLVNGAKPDGRERAQPNHTNAKATVSSEDAATLRSEANKAAEPVPTNGNPGEGRPVQPHEPQVVERQLPKDGGSRSPQTTFPNDLTGGNLGEAKPAVAFRTVTSPGKAEADNPAVNVGLAQPKSSPEVNQIDETKQGVSSRSAAVVATPNGLGLANPSSLPFARREQDQRVKTLDTSQNTGTPGVENSSKVADLSETASALQVRSIPLSLSEVEAVLRKHINTSQDDHEYFVKGWLRRARLDGLGRPPNTGIISIVDDANNHGTLPKAKMRPSFPSIPSHGSSSVTKKLEFEMIDDNPYFKGSKLVNEKSRSKNPKEVSTEITTYSTT</sequence>
<feature type="region of interest" description="Disordered" evidence="1">
    <location>
        <begin position="566"/>
        <end position="592"/>
    </location>
</feature>
<protein>
    <recommendedName>
        <fullName evidence="4">Inner centromere protein ARK-binding domain-containing protein</fullName>
    </recommendedName>
</protein>
<keyword evidence="3" id="KW-1185">Reference proteome</keyword>
<feature type="non-terminal residue" evidence="2">
    <location>
        <position position="592"/>
    </location>
</feature>
<evidence type="ECO:0008006" key="4">
    <source>
        <dbReference type="Google" id="ProtNLM"/>
    </source>
</evidence>